<dbReference type="Proteomes" id="UP001152518">
    <property type="component" value="Unassembled WGS sequence"/>
</dbReference>
<protein>
    <submittedName>
        <fullName evidence="1">Uncharacterized protein</fullName>
    </submittedName>
</protein>
<dbReference type="AlphaFoldDB" id="A0A1E3URR7"/>
<accession>A0A1E3URR7</accession>
<evidence type="ECO:0000313" key="1">
    <source>
        <dbReference type="EMBL" id="MDG5899283.1"/>
    </source>
</evidence>
<dbReference type="RefSeq" id="WP_037420841.1">
    <property type="nucleotide sequence ID" value="NZ_BLRE01000037.1"/>
</dbReference>
<comment type="caution">
    <text evidence="1">The sequence shown here is derived from an EMBL/GenBank/DDBJ whole genome shotgun (WGS) entry which is preliminary data.</text>
</comment>
<evidence type="ECO:0000313" key="3">
    <source>
        <dbReference type="Proteomes" id="UP001159075"/>
    </source>
</evidence>
<keyword evidence="3" id="KW-1185">Reference proteome</keyword>
<evidence type="ECO:0000313" key="2">
    <source>
        <dbReference type="EMBL" id="MDI5831073.1"/>
    </source>
</evidence>
<dbReference type="GeneID" id="75187873"/>
<reference evidence="1" key="1">
    <citation type="journal article" date="2019" name="Int J Environ Res Public Health">
        <title>Characterization of Chromosome-Mediated BlaOXA-894 in Shewanella xiamenensis Isolated from Pig Wastewater.</title>
        <authorList>
            <person name="Zou H."/>
            <person name="Zhou Z."/>
            <person name="Xia H."/>
            <person name="Zhao Q."/>
            <person name="Li X."/>
        </authorList>
    </citation>
    <scope>NUCLEOTIDE SEQUENCE</scope>
    <source>
        <strain evidence="1">2015oxa</strain>
    </source>
</reference>
<gene>
    <name evidence="1" type="ORF">E2650_05080</name>
    <name evidence="2" type="ORF">ODY93_05795</name>
</gene>
<reference evidence="2 3" key="3">
    <citation type="submission" date="2022-09" db="EMBL/GenBank/DDBJ databases">
        <title>The outer-membrane cytochrome OmcA is essential for infection of Shewanella oneidensis by a zebrafish-associated bacteriophage.</title>
        <authorList>
            <person name="Grenfell A.W."/>
            <person name="Intile P."/>
            <person name="Mcfarlane J."/>
            <person name="Leung D."/>
            <person name="Abdalla K."/>
            <person name="Wold M."/>
            <person name="Kees E."/>
            <person name="Gralnick J."/>
        </authorList>
    </citation>
    <scope>NUCLEOTIDE SEQUENCE [LARGE SCALE GENOMIC DNA]</scope>
    <source>
        <strain evidence="2 3">NF-5</strain>
    </source>
</reference>
<name>A0A1E3URR7_9GAMM</name>
<dbReference type="Proteomes" id="UP001159075">
    <property type="component" value="Unassembled WGS sequence"/>
</dbReference>
<dbReference type="EMBL" id="SUNE01000002">
    <property type="protein sequence ID" value="MDG5899283.1"/>
    <property type="molecule type" value="Genomic_DNA"/>
</dbReference>
<dbReference type="OrthoDB" id="6268295at2"/>
<sequence>MYLSNADRWSLLCKMQIEVIDKLSSHFPERKEPLSELTHGWRHLQHQVQTGDRPIVHELIK</sequence>
<organism evidence="1">
    <name type="scientific">Shewanella xiamenensis</name>
    <dbReference type="NCBI Taxonomy" id="332186"/>
    <lineage>
        <taxon>Bacteria</taxon>
        <taxon>Pseudomonadati</taxon>
        <taxon>Pseudomonadota</taxon>
        <taxon>Gammaproteobacteria</taxon>
        <taxon>Alteromonadales</taxon>
        <taxon>Shewanellaceae</taxon>
        <taxon>Shewanella</taxon>
    </lineage>
</organism>
<dbReference type="EMBL" id="JAOTLW010000005">
    <property type="protein sequence ID" value="MDI5831073.1"/>
    <property type="molecule type" value="Genomic_DNA"/>
</dbReference>
<reference evidence="1" key="2">
    <citation type="submission" date="2019-04" db="EMBL/GenBank/DDBJ databases">
        <authorList>
            <person name="Zou H."/>
        </authorList>
    </citation>
    <scope>NUCLEOTIDE SEQUENCE</scope>
    <source>
        <strain evidence="1">2015oxa</strain>
    </source>
</reference>
<proteinExistence type="predicted"/>